<sequence>MNENVLVSIIVPIYKVENYLEKCLESIIAQTHKNLQIILIDDGSPDGCGKICDTYAKKDSRITVIHQENKGLSAARNAGFEIVKGKYIGFVDSDDYIAADMYENLVTAIEKYDTDISMCSYYKVENNVVSKAQYPEIKDCVYSKNEALKELLIDHKIQNFVWNKLYKKELFLNVRFPDGKEFEDIATIFYIFEKINSIVKISQTNYFYVTRPESIVNDVSRKSINNYLEFSINRYMYIHKKYPELKIYNDYKLVSTTVRAFYDAFILKDAEYLRSDNFKKLYDKFKSLMKKEGPSILSLMDEEEKMNTCTLAYNIEYFKRLVVYDRNLHDAIKNKRSLKVLNNDFNVSLKVDI</sequence>
<keyword evidence="2 4" id="KW-0808">Transferase</keyword>
<evidence type="ECO:0000313" key="5">
    <source>
        <dbReference type="Proteomes" id="UP000199701"/>
    </source>
</evidence>
<dbReference type="InterPro" id="IPR001173">
    <property type="entry name" value="Glyco_trans_2-like"/>
</dbReference>
<dbReference type="CDD" id="cd00761">
    <property type="entry name" value="Glyco_tranf_GTA_type"/>
    <property type="match status" value="1"/>
</dbReference>
<dbReference type="InterPro" id="IPR029044">
    <property type="entry name" value="Nucleotide-diphossugar_trans"/>
</dbReference>
<proteinExistence type="predicted"/>
<dbReference type="PANTHER" id="PTHR22916:SF51">
    <property type="entry name" value="GLYCOSYLTRANSFERASE EPSH-RELATED"/>
    <property type="match status" value="1"/>
</dbReference>
<reference evidence="4 5" key="1">
    <citation type="submission" date="2016-10" db="EMBL/GenBank/DDBJ databases">
        <authorList>
            <person name="de Groot N.N."/>
        </authorList>
    </citation>
    <scope>NUCLEOTIDE SEQUENCE [LARGE SCALE GENOMIC DNA]</scope>
    <source>
        <strain evidence="4 5">DSM 9179</strain>
    </source>
</reference>
<feature type="domain" description="Glycosyltransferase 2-like" evidence="3">
    <location>
        <begin position="8"/>
        <end position="158"/>
    </location>
</feature>
<evidence type="ECO:0000256" key="1">
    <source>
        <dbReference type="ARBA" id="ARBA00022676"/>
    </source>
</evidence>
<evidence type="ECO:0000313" key="4">
    <source>
        <dbReference type="EMBL" id="SEW45007.1"/>
    </source>
</evidence>
<name>A0A1I0RUA2_9FIRM</name>
<dbReference type="Proteomes" id="UP000199701">
    <property type="component" value="Unassembled WGS sequence"/>
</dbReference>
<dbReference type="PANTHER" id="PTHR22916">
    <property type="entry name" value="GLYCOSYLTRANSFERASE"/>
    <property type="match status" value="1"/>
</dbReference>
<keyword evidence="5" id="KW-1185">Reference proteome</keyword>
<accession>A0A1I0RUA2</accession>
<evidence type="ECO:0000256" key="2">
    <source>
        <dbReference type="ARBA" id="ARBA00022679"/>
    </source>
</evidence>
<dbReference type="Gene3D" id="3.90.550.10">
    <property type="entry name" value="Spore Coat Polysaccharide Biosynthesis Protein SpsA, Chain A"/>
    <property type="match status" value="1"/>
</dbReference>
<dbReference type="RefSeq" id="WP_092457875.1">
    <property type="nucleotide sequence ID" value="NZ_FOJI01000024.1"/>
</dbReference>
<dbReference type="SUPFAM" id="SSF53448">
    <property type="entry name" value="Nucleotide-diphospho-sugar transferases"/>
    <property type="match status" value="1"/>
</dbReference>
<protein>
    <submittedName>
        <fullName evidence="4">Glycosyltransferase involved in cell wall bisynthesis</fullName>
    </submittedName>
</protein>
<dbReference type="AlphaFoldDB" id="A0A1I0RUA2"/>
<keyword evidence="1" id="KW-0328">Glycosyltransferase</keyword>
<dbReference type="STRING" id="99656.SAMN05421659_1243"/>
<dbReference type="GO" id="GO:0016757">
    <property type="term" value="F:glycosyltransferase activity"/>
    <property type="evidence" value="ECO:0007669"/>
    <property type="project" value="UniProtKB-KW"/>
</dbReference>
<dbReference type="OrthoDB" id="1640114at2"/>
<gene>
    <name evidence="4" type="ORF">SAMN05421659_1243</name>
</gene>
<dbReference type="EMBL" id="FOJI01000024">
    <property type="protein sequence ID" value="SEW45007.1"/>
    <property type="molecule type" value="Genomic_DNA"/>
</dbReference>
<dbReference type="Pfam" id="PF00535">
    <property type="entry name" value="Glycos_transf_2"/>
    <property type="match status" value="1"/>
</dbReference>
<evidence type="ECO:0000259" key="3">
    <source>
        <dbReference type="Pfam" id="PF00535"/>
    </source>
</evidence>
<organism evidence="4 5">
    <name type="scientific">[Clostridium] fimetarium</name>
    <dbReference type="NCBI Taxonomy" id="99656"/>
    <lineage>
        <taxon>Bacteria</taxon>
        <taxon>Bacillati</taxon>
        <taxon>Bacillota</taxon>
        <taxon>Clostridia</taxon>
        <taxon>Lachnospirales</taxon>
        <taxon>Lachnospiraceae</taxon>
    </lineage>
</organism>